<name>A0A8B8D4H4_CRAVI</name>
<evidence type="ECO:0000259" key="2">
    <source>
        <dbReference type="Pfam" id="PF03067"/>
    </source>
</evidence>
<accession>A0A8B8D4H4</accession>
<feature type="signal peptide" evidence="1">
    <location>
        <begin position="1"/>
        <end position="21"/>
    </location>
</feature>
<organism evidence="3 4">
    <name type="scientific">Crassostrea virginica</name>
    <name type="common">Eastern oyster</name>
    <dbReference type="NCBI Taxonomy" id="6565"/>
    <lineage>
        <taxon>Eukaryota</taxon>
        <taxon>Metazoa</taxon>
        <taxon>Spiralia</taxon>
        <taxon>Lophotrochozoa</taxon>
        <taxon>Mollusca</taxon>
        <taxon>Bivalvia</taxon>
        <taxon>Autobranchia</taxon>
        <taxon>Pteriomorphia</taxon>
        <taxon>Ostreida</taxon>
        <taxon>Ostreoidea</taxon>
        <taxon>Ostreidae</taxon>
        <taxon>Crassostrea</taxon>
    </lineage>
</organism>
<evidence type="ECO:0000313" key="3">
    <source>
        <dbReference type="Proteomes" id="UP000694844"/>
    </source>
</evidence>
<keyword evidence="3" id="KW-1185">Reference proteome</keyword>
<gene>
    <name evidence="4" type="primary">LOC111124437</name>
</gene>
<dbReference type="KEGG" id="cvn:111124437"/>
<feature type="chain" id="PRO_5034359104" evidence="1">
    <location>
        <begin position="22"/>
        <end position="138"/>
    </location>
</feature>
<feature type="domain" description="Chitin-binding type-4" evidence="2">
    <location>
        <begin position="54"/>
        <end position="132"/>
    </location>
</feature>
<protein>
    <submittedName>
        <fullName evidence="4">Uncharacterized protein LOC111124437</fullName>
    </submittedName>
</protein>
<evidence type="ECO:0000256" key="1">
    <source>
        <dbReference type="SAM" id="SignalP"/>
    </source>
</evidence>
<dbReference type="RefSeq" id="XP_022322998.1">
    <property type="nucleotide sequence ID" value="XM_022467290.1"/>
</dbReference>
<dbReference type="Proteomes" id="UP000694844">
    <property type="component" value="Chromosome 3"/>
</dbReference>
<dbReference type="InterPro" id="IPR004302">
    <property type="entry name" value="Cellulose/chitin-bd_N"/>
</dbReference>
<dbReference type="OrthoDB" id="64893at2759"/>
<keyword evidence="1" id="KW-0732">Signal</keyword>
<sequence length="138" mass="15807">MRYQTVVTILASLLAVGEPHGYMIDPPQRSSMWRVYPGFTPNYNDMELYCGGREVKVVLTANHVGDFQFKLCPHNNPNERVSPQCLDQHVLTLAGTNDHRYLVSSMQWEHEIDLQLPPEVVCTQCVLQWTYTTGKSPR</sequence>
<dbReference type="GeneID" id="111124437"/>
<dbReference type="AlphaFoldDB" id="A0A8B8D4H4"/>
<evidence type="ECO:0000313" key="4">
    <source>
        <dbReference type="RefSeq" id="XP_022322998.1"/>
    </source>
</evidence>
<reference evidence="4" key="1">
    <citation type="submission" date="2025-08" db="UniProtKB">
        <authorList>
            <consortium name="RefSeq"/>
        </authorList>
    </citation>
    <scope>IDENTIFICATION</scope>
    <source>
        <tissue evidence="4">Whole sample</tissue>
    </source>
</reference>
<dbReference type="Pfam" id="PF03067">
    <property type="entry name" value="LPMO_10"/>
    <property type="match status" value="1"/>
</dbReference>
<proteinExistence type="predicted"/>